<evidence type="ECO:0000313" key="4">
    <source>
        <dbReference type="Proteomes" id="UP000602510"/>
    </source>
</evidence>
<evidence type="ECO:0000313" key="1">
    <source>
        <dbReference type="EMBL" id="KAF4029427.1"/>
    </source>
</evidence>
<dbReference type="EMBL" id="WSZM01000371">
    <property type="protein sequence ID" value="KAF4034371.1"/>
    <property type="molecule type" value="Genomic_DNA"/>
</dbReference>
<dbReference type="AlphaFoldDB" id="A0A833RP43"/>
<keyword evidence="4" id="KW-1185">Reference proteome</keyword>
<evidence type="ECO:0000313" key="2">
    <source>
        <dbReference type="EMBL" id="KAF4034371.1"/>
    </source>
</evidence>
<reference evidence="1" key="1">
    <citation type="submission" date="2020-04" db="EMBL/GenBank/DDBJ databases">
        <title>Hybrid Assembly of Korean Phytophthora infestans isolates.</title>
        <authorList>
            <person name="Prokchorchik M."/>
            <person name="Lee Y."/>
            <person name="Seo J."/>
            <person name="Cho J.-H."/>
            <person name="Park Y.-E."/>
            <person name="Jang D.-C."/>
            <person name="Im J.-S."/>
            <person name="Choi J.-G."/>
            <person name="Park H.-J."/>
            <person name="Lee G.-B."/>
            <person name="Lee Y.-G."/>
            <person name="Hong S.-Y."/>
            <person name="Cho K."/>
            <person name="Sohn K.H."/>
        </authorList>
    </citation>
    <scope>NUCLEOTIDE SEQUENCE</scope>
    <source>
        <strain evidence="1">KR_1_A1</strain>
        <strain evidence="3">KR_2_A2</strain>
    </source>
</reference>
<accession>A0A833RP43</accession>
<protein>
    <submittedName>
        <fullName evidence="1">Uncharacterized protein</fullName>
    </submittedName>
</protein>
<name>A0A833RP43_PHYIN</name>
<dbReference type="EMBL" id="JAACNO010000518">
    <property type="protein sequence ID" value="KAF4147046.1"/>
    <property type="molecule type" value="Genomic_DNA"/>
</dbReference>
<gene>
    <name evidence="2" type="ORF">GN244_ATG13674</name>
    <name evidence="1" type="ORF">GN244_ATG18868</name>
    <name evidence="3" type="ORF">GN958_ATG03766</name>
</gene>
<sequence length="75" mass="8030">MAAAKWGSTDVVEFLLSTSRISSEVVDAVLKEAAGLMLYPTETVTFLCSKKLAPSDAVNGAFRVTSHFAALHQNE</sequence>
<dbReference type="Proteomes" id="UP000602510">
    <property type="component" value="Unassembled WGS sequence"/>
</dbReference>
<comment type="caution">
    <text evidence="1">The sequence shown here is derived from an EMBL/GenBank/DDBJ whole genome shotgun (WGS) entry which is preliminary data.</text>
</comment>
<evidence type="ECO:0000313" key="3">
    <source>
        <dbReference type="EMBL" id="KAF4147046.1"/>
    </source>
</evidence>
<organism evidence="1 4">
    <name type="scientific">Phytophthora infestans</name>
    <name type="common">Potato late blight agent</name>
    <name type="synonym">Botrytis infestans</name>
    <dbReference type="NCBI Taxonomy" id="4787"/>
    <lineage>
        <taxon>Eukaryota</taxon>
        <taxon>Sar</taxon>
        <taxon>Stramenopiles</taxon>
        <taxon>Oomycota</taxon>
        <taxon>Peronosporomycetes</taxon>
        <taxon>Peronosporales</taxon>
        <taxon>Peronosporaceae</taxon>
        <taxon>Phytophthora</taxon>
    </lineage>
</organism>
<dbReference type="EMBL" id="WSZM01000817">
    <property type="protein sequence ID" value="KAF4029427.1"/>
    <property type="molecule type" value="Genomic_DNA"/>
</dbReference>
<proteinExistence type="predicted"/>
<dbReference type="Proteomes" id="UP000704712">
    <property type="component" value="Unassembled WGS sequence"/>
</dbReference>